<name>A0ABR2SQD8_9ROSI</name>
<dbReference type="Proteomes" id="UP001396334">
    <property type="component" value="Unassembled WGS sequence"/>
</dbReference>
<dbReference type="Gene3D" id="3.40.50.12660">
    <property type="match status" value="1"/>
</dbReference>
<dbReference type="PANTHER" id="PTHR48104">
    <property type="entry name" value="METACASPASE-4"/>
    <property type="match status" value="1"/>
</dbReference>
<comment type="caution">
    <text evidence="3">The sequence shown here is derived from an EMBL/GenBank/DDBJ whole genome shotgun (WGS) entry which is preliminary data.</text>
</comment>
<sequence>MAKRALLVGCNYEGTRFSLRGCIHDADTMGSLIVSEFGFEMGDVKIYDDLTHSKDVFLNPGNPDIQFCENILLKIIMSIHMEIAMQNLQNESITEQVVHAGVQEDVSEVHIE</sequence>
<gene>
    <name evidence="3" type="ORF">V6N11_067058</name>
</gene>
<evidence type="ECO:0000313" key="4">
    <source>
        <dbReference type="Proteomes" id="UP001396334"/>
    </source>
</evidence>
<dbReference type="InterPro" id="IPR050452">
    <property type="entry name" value="Metacaspase"/>
</dbReference>
<feature type="domain" description="Peptidase C14 caspase" evidence="2">
    <location>
        <begin position="3"/>
        <end position="53"/>
    </location>
</feature>
<dbReference type="InterPro" id="IPR011600">
    <property type="entry name" value="Pept_C14_caspase"/>
</dbReference>
<dbReference type="Pfam" id="PF00656">
    <property type="entry name" value="Peptidase_C14"/>
    <property type="match status" value="1"/>
</dbReference>
<organism evidence="3 4">
    <name type="scientific">Hibiscus sabdariffa</name>
    <name type="common">roselle</name>
    <dbReference type="NCBI Taxonomy" id="183260"/>
    <lineage>
        <taxon>Eukaryota</taxon>
        <taxon>Viridiplantae</taxon>
        <taxon>Streptophyta</taxon>
        <taxon>Embryophyta</taxon>
        <taxon>Tracheophyta</taxon>
        <taxon>Spermatophyta</taxon>
        <taxon>Magnoliopsida</taxon>
        <taxon>eudicotyledons</taxon>
        <taxon>Gunneridae</taxon>
        <taxon>Pentapetalae</taxon>
        <taxon>rosids</taxon>
        <taxon>malvids</taxon>
        <taxon>Malvales</taxon>
        <taxon>Malvaceae</taxon>
        <taxon>Malvoideae</taxon>
        <taxon>Hibiscus</taxon>
    </lineage>
</organism>
<evidence type="ECO:0000256" key="1">
    <source>
        <dbReference type="ARBA" id="ARBA00009005"/>
    </source>
</evidence>
<dbReference type="EMBL" id="JBBPBN010000012">
    <property type="protein sequence ID" value="KAK9027216.1"/>
    <property type="molecule type" value="Genomic_DNA"/>
</dbReference>
<comment type="similarity">
    <text evidence="1">Belongs to the peptidase C14B family.</text>
</comment>
<reference evidence="3 4" key="1">
    <citation type="journal article" date="2024" name="G3 (Bethesda)">
        <title>Genome assembly of Hibiscus sabdariffa L. provides insights into metabolisms of medicinal natural products.</title>
        <authorList>
            <person name="Kim T."/>
        </authorList>
    </citation>
    <scope>NUCLEOTIDE SEQUENCE [LARGE SCALE GENOMIC DNA]</scope>
    <source>
        <strain evidence="3">TK-2024</strain>
        <tissue evidence="3">Old leaves</tissue>
    </source>
</reference>
<protein>
    <recommendedName>
        <fullName evidence="2">Peptidase C14 caspase domain-containing protein</fullName>
    </recommendedName>
</protein>
<accession>A0ABR2SQD8</accession>
<proteinExistence type="inferred from homology"/>
<evidence type="ECO:0000313" key="3">
    <source>
        <dbReference type="EMBL" id="KAK9027216.1"/>
    </source>
</evidence>
<dbReference type="PANTHER" id="PTHR48104:SF30">
    <property type="entry name" value="METACASPASE-1"/>
    <property type="match status" value="1"/>
</dbReference>
<evidence type="ECO:0000259" key="2">
    <source>
        <dbReference type="Pfam" id="PF00656"/>
    </source>
</evidence>
<keyword evidence="4" id="KW-1185">Reference proteome</keyword>